<evidence type="ECO:0008006" key="4">
    <source>
        <dbReference type="Google" id="ProtNLM"/>
    </source>
</evidence>
<sequence>MHEESDREVGSGRLITMSDQNNLPYTCAVINRLANLLPLNMLRETLSSSSEKVESVSAYRSYRPSAEWIALNRCRDPYYDMTSSREDLLPNEKFLNVDGMAIVFANVDEKMVC</sequence>
<dbReference type="SUPFAM" id="SSF48264">
    <property type="entry name" value="Cytochrome P450"/>
    <property type="match status" value="1"/>
</dbReference>
<organism evidence="2 3">
    <name type="scientific">Parelaphostrongylus tenuis</name>
    <name type="common">Meningeal worm</name>
    <dbReference type="NCBI Taxonomy" id="148309"/>
    <lineage>
        <taxon>Eukaryota</taxon>
        <taxon>Metazoa</taxon>
        <taxon>Ecdysozoa</taxon>
        <taxon>Nematoda</taxon>
        <taxon>Chromadorea</taxon>
        <taxon>Rhabditida</taxon>
        <taxon>Rhabditina</taxon>
        <taxon>Rhabditomorpha</taxon>
        <taxon>Strongyloidea</taxon>
        <taxon>Metastrongylidae</taxon>
        <taxon>Parelaphostrongylus</taxon>
    </lineage>
</organism>
<dbReference type="AlphaFoldDB" id="A0AAD5MDC9"/>
<dbReference type="GO" id="GO:0005506">
    <property type="term" value="F:iron ion binding"/>
    <property type="evidence" value="ECO:0007669"/>
    <property type="project" value="InterPro"/>
</dbReference>
<gene>
    <name evidence="2" type="ORF">KIN20_001838</name>
</gene>
<evidence type="ECO:0000313" key="2">
    <source>
        <dbReference type="EMBL" id="KAJ1346912.1"/>
    </source>
</evidence>
<accession>A0AAD5MDC9</accession>
<dbReference type="GO" id="GO:0004497">
    <property type="term" value="F:monooxygenase activity"/>
    <property type="evidence" value="ECO:0007669"/>
    <property type="project" value="UniProtKB-KW"/>
</dbReference>
<evidence type="ECO:0000256" key="1">
    <source>
        <dbReference type="ARBA" id="ARBA00023033"/>
    </source>
</evidence>
<keyword evidence="1" id="KW-0503">Monooxygenase</keyword>
<dbReference type="GO" id="GO:0016705">
    <property type="term" value="F:oxidoreductase activity, acting on paired donors, with incorporation or reduction of molecular oxygen"/>
    <property type="evidence" value="ECO:0007669"/>
    <property type="project" value="InterPro"/>
</dbReference>
<proteinExistence type="predicted"/>
<dbReference type="Proteomes" id="UP001196413">
    <property type="component" value="Unassembled WGS sequence"/>
</dbReference>
<name>A0AAD5MDC9_PARTN</name>
<keyword evidence="3" id="KW-1185">Reference proteome</keyword>
<evidence type="ECO:0000313" key="3">
    <source>
        <dbReference type="Proteomes" id="UP001196413"/>
    </source>
</evidence>
<keyword evidence="1" id="KW-0560">Oxidoreductase</keyword>
<dbReference type="InterPro" id="IPR036396">
    <property type="entry name" value="Cyt_P450_sf"/>
</dbReference>
<protein>
    <recommendedName>
        <fullName evidence="4">Cytochrome P450</fullName>
    </recommendedName>
</protein>
<dbReference type="EMBL" id="JAHQIW010000241">
    <property type="protein sequence ID" value="KAJ1346912.1"/>
    <property type="molecule type" value="Genomic_DNA"/>
</dbReference>
<dbReference type="GO" id="GO:0020037">
    <property type="term" value="F:heme binding"/>
    <property type="evidence" value="ECO:0007669"/>
    <property type="project" value="InterPro"/>
</dbReference>
<reference evidence="2" key="1">
    <citation type="submission" date="2021-06" db="EMBL/GenBank/DDBJ databases">
        <title>Parelaphostrongylus tenuis whole genome reference sequence.</title>
        <authorList>
            <person name="Garwood T.J."/>
            <person name="Larsen P.A."/>
            <person name="Fountain-Jones N.M."/>
            <person name="Garbe J.R."/>
            <person name="Macchietto M.G."/>
            <person name="Kania S.A."/>
            <person name="Gerhold R.W."/>
            <person name="Richards J.E."/>
            <person name="Wolf T.M."/>
        </authorList>
    </citation>
    <scope>NUCLEOTIDE SEQUENCE</scope>
    <source>
        <strain evidence="2">MNPRO001-30</strain>
        <tissue evidence="2">Meninges</tissue>
    </source>
</reference>
<comment type="caution">
    <text evidence="2">The sequence shown here is derived from an EMBL/GenBank/DDBJ whole genome shotgun (WGS) entry which is preliminary data.</text>
</comment>